<dbReference type="GO" id="GO:0005524">
    <property type="term" value="F:ATP binding"/>
    <property type="evidence" value="ECO:0007669"/>
    <property type="project" value="UniProtKB-KW"/>
</dbReference>
<feature type="domain" description="Helicase ATP-binding" evidence="5">
    <location>
        <begin position="1"/>
        <end position="123"/>
    </location>
</feature>
<feature type="domain" description="Helicase C-terminal" evidence="6">
    <location>
        <begin position="160"/>
        <end position="291"/>
    </location>
</feature>
<accession>A0A4Y7LDA4</accession>
<dbReference type="GO" id="GO:0005829">
    <property type="term" value="C:cytosol"/>
    <property type="evidence" value="ECO:0007669"/>
    <property type="project" value="TreeGrafter"/>
</dbReference>
<proteinExistence type="predicted"/>
<keyword evidence="1" id="KW-0547">Nucleotide-binding</keyword>
<gene>
    <name evidence="7" type="ORF">C5167_044965</name>
</gene>
<dbReference type="CDD" id="cd18787">
    <property type="entry name" value="SF2_C_DEAD"/>
    <property type="match status" value="1"/>
</dbReference>
<dbReference type="PANTHER" id="PTHR47959">
    <property type="entry name" value="ATP-DEPENDENT RNA HELICASE RHLE-RELATED"/>
    <property type="match status" value="1"/>
</dbReference>
<dbReference type="GO" id="GO:0003724">
    <property type="term" value="F:RNA helicase activity"/>
    <property type="evidence" value="ECO:0007669"/>
    <property type="project" value="TreeGrafter"/>
</dbReference>
<evidence type="ECO:0000256" key="4">
    <source>
        <dbReference type="ARBA" id="ARBA00022840"/>
    </source>
</evidence>
<dbReference type="AlphaFoldDB" id="A0A4Y7LDA4"/>
<dbReference type="Pfam" id="PF00270">
    <property type="entry name" value="DEAD"/>
    <property type="match status" value="1"/>
</dbReference>
<dbReference type="InterPro" id="IPR001650">
    <property type="entry name" value="Helicase_C-like"/>
</dbReference>
<dbReference type="PROSITE" id="PS51194">
    <property type="entry name" value="HELICASE_CTER"/>
    <property type="match status" value="1"/>
</dbReference>
<dbReference type="InterPro" id="IPR050079">
    <property type="entry name" value="DEAD_box_RNA_helicase"/>
</dbReference>
<evidence type="ECO:0000313" key="7">
    <source>
        <dbReference type="EMBL" id="RZC82179.1"/>
    </source>
</evidence>
<dbReference type="Gramene" id="RZC82179">
    <property type="protein sequence ID" value="RZC82179"/>
    <property type="gene ID" value="C5167_044965"/>
</dbReference>
<evidence type="ECO:0000256" key="3">
    <source>
        <dbReference type="ARBA" id="ARBA00022806"/>
    </source>
</evidence>
<evidence type="ECO:0000259" key="6">
    <source>
        <dbReference type="PROSITE" id="PS51194"/>
    </source>
</evidence>
<dbReference type="InterPro" id="IPR011545">
    <property type="entry name" value="DEAD/DEAH_box_helicase_dom"/>
</dbReference>
<dbReference type="PROSITE" id="PS51192">
    <property type="entry name" value="HELICASE_ATP_BIND_1"/>
    <property type="match status" value="1"/>
</dbReference>
<dbReference type="Gene3D" id="3.40.50.300">
    <property type="entry name" value="P-loop containing nucleotide triphosphate hydrolases"/>
    <property type="match status" value="2"/>
</dbReference>
<evidence type="ECO:0000256" key="1">
    <source>
        <dbReference type="ARBA" id="ARBA00022741"/>
    </source>
</evidence>
<dbReference type="PROSITE" id="PS00039">
    <property type="entry name" value="DEAD_ATP_HELICASE"/>
    <property type="match status" value="1"/>
</dbReference>
<dbReference type="SMART" id="SM00490">
    <property type="entry name" value="HELICc"/>
    <property type="match status" value="1"/>
</dbReference>
<keyword evidence="3" id="KW-0347">Helicase</keyword>
<dbReference type="InterPro" id="IPR014001">
    <property type="entry name" value="Helicase_ATP-bd"/>
</dbReference>
<dbReference type="EMBL" id="CM010725">
    <property type="protein sequence ID" value="RZC82179.1"/>
    <property type="molecule type" value="Genomic_DNA"/>
</dbReference>
<organism evidence="7 8">
    <name type="scientific">Papaver somniferum</name>
    <name type="common">Opium poppy</name>
    <dbReference type="NCBI Taxonomy" id="3469"/>
    <lineage>
        <taxon>Eukaryota</taxon>
        <taxon>Viridiplantae</taxon>
        <taxon>Streptophyta</taxon>
        <taxon>Embryophyta</taxon>
        <taxon>Tracheophyta</taxon>
        <taxon>Spermatophyta</taxon>
        <taxon>Magnoliopsida</taxon>
        <taxon>Ranunculales</taxon>
        <taxon>Papaveraceae</taxon>
        <taxon>Papaveroideae</taxon>
        <taxon>Papaver</taxon>
    </lineage>
</organism>
<evidence type="ECO:0008006" key="9">
    <source>
        <dbReference type="Google" id="ProtNLM"/>
    </source>
</evidence>
<dbReference type="GO" id="GO:0003676">
    <property type="term" value="F:nucleic acid binding"/>
    <property type="evidence" value="ECO:0007669"/>
    <property type="project" value="InterPro"/>
</dbReference>
<dbReference type="STRING" id="3469.A0A4Y7LDA4"/>
<dbReference type="InterPro" id="IPR027417">
    <property type="entry name" value="P-loop_NTPase"/>
</dbReference>
<evidence type="ECO:0000313" key="8">
    <source>
        <dbReference type="Proteomes" id="UP000316621"/>
    </source>
</evidence>
<sequence>MSSEKQERHLKARPEIIVGTPGRLWELMQGGDPHLVELHSLSFFVLDEADRMIESGHFHELQSIIDMLPMTAAPDEGQLVNSQSCVTVSNIQRKKRQTFVFSATIALSSDFRKKLKGGSRKSTQSLNGELRSIEKLSAQAGMREDAAIFDLTNAAVVADKLEESFIECREEDKDAYLYYLLSVHGQGRTIVFCRSIAAVRYISSLLRLLRINLWPLHSKMQQRARLKAMDHFRENDNGILIATDMAARGLDIPGVRTVVHYQLPLSADISRFKELLVMLAVILHFFFDLLT</sequence>
<name>A0A4Y7LDA4_PAPSO</name>
<keyword evidence="8" id="KW-1185">Reference proteome</keyword>
<dbReference type="InterPro" id="IPR000629">
    <property type="entry name" value="RNA-helicase_DEAD-box_CS"/>
</dbReference>
<dbReference type="Pfam" id="PF00271">
    <property type="entry name" value="Helicase_C"/>
    <property type="match status" value="1"/>
</dbReference>
<dbReference type="Proteomes" id="UP000316621">
    <property type="component" value="Chromosome 11"/>
</dbReference>
<dbReference type="GO" id="GO:0016787">
    <property type="term" value="F:hydrolase activity"/>
    <property type="evidence" value="ECO:0007669"/>
    <property type="project" value="UniProtKB-KW"/>
</dbReference>
<reference evidence="7 8" key="1">
    <citation type="journal article" date="2018" name="Science">
        <title>The opium poppy genome and morphinan production.</title>
        <authorList>
            <person name="Guo L."/>
            <person name="Winzer T."/>
            <person name="Yang X."/>
            <person name="Li Y."/>
            <person name="Ning Z."/>
            <person name="He Z."/>
            <person name="Teodor R."/>
            <person name="Lu Y."/>
            <person name="Bowser T.A."/>
            <person name="Graham I.A."/>
            <person name="Ye K."/>
        </authorList>
    </citation>
    <scope>NUCLEOTIDE SEQUENCE [LARGE SCALE GENOMIC DNA]</scope>
    <source>
        <strain evidence="8">cv. HN1</strain>
        <tissue evidence="7">Leaves</tissue>
    </source>
</reference>
<evidence type="ECO:0000256" key="2">
    <source>
        <dbReference type="ARBA" id="ARBA00022801"/>
    </source>
</evidence>
<keyword evidence="4" id="KW-0067">ATP-binding</keyword>
<protein>
    <recommendedName>
        <fullName evidence="9">Helicase ATP-binding domain-containing protein</fullName>
    </recommendedName>
</protein>
<dbReference type="PANTHER" id="PTHR47959:SF1">
    <property type="entry name" value="ATP-DEPENDENT RNA HELICASE DBPA"/>
    <property type="match status" value="1"/>
</dbReference>
<evidence type="ECO:0000259" key="5">
    <source>
        <dbReference type="PROSITE" id="PS51192"/>
    </source>
</evidence>
<dbReference type="SUPFAM" id="SSF52540">
    <property type="entry name" value="P-loop containing nucleoside triphosphate hydrolases"/>
    <property type="match status" value="1"/>
</dbReference>
<keyword evidence="2" id="KW-0378">Hydrolase</keyword>